<protein>
    <submittedName>
        <fullName evidence="2">Uncharacterized protein</fullName>
    </submittedName>
</protein>
<keyword evidence="3" id="KW-1185">Reference proteome</keyword>
<proteinExistence type="predicted"/>
<evidence type="ECO:0000313" key="2">
    <source>
        <dbReference type="EMBL" id="SDU90332.1"/>
    </source>
</evidence>
<reference evidence="2 3" key="1">
    <citation type="submission" date="2016-10" db="EMBL/GenBank/DDBJ databases">
        <authorList>
            <person name="Varghese N."/>
            <person name="Submissions S."/>
        </authorList>
    </citation>
    <scope>NUCLEOTIDE SEQUENCE [LARGE SCALE GENOMIC DNA]</scope>
    <source>
        <strain evidence="2 3">BS2771</strain>
    </source>
</reference>
<evidence type="ECO:0000313" key="3">
    <source>
        <dbReference type="Proteomes" id="UP000199620"/>
    </source>
</evidence>
<dbReference type="Proteomes" id="UP000199620">
    <property type="component" value="Chromosome I"/>
</dbReference>
<name>A0ABY0W9N7_9PSED</name>
<evidence type="ECO:0000256" key="1">
    <source>
        <dbReference type="SAM" id="MobiDB-lite"/>
    </source>
</evidence>
<dbReference type="EMBL" id="LT629800">
    <property type="protein sequence ID" value="SDU90332.1"/>
    <property type="molecule type" value="Genomic_DNA"/>
</dbReference>
<gene>
    <name evidence="2" type="ORF">SAMN04490181_1288</name>
</gene>
<organism evidence="2 3">
    <name type="scientific">Pseudomonas brenneri</name>
    <dbReference type="NCBI Taxonomy" id="129817"/>
    <lineage>
        <taxon>Bacteria</taxon>
        <taxon>Pseudomonadati</taxon>
        <taxon>Pseudomonadota</taxon>
        <taxon>Gammaproteobacteria</taxon>
        <taxon>Pseudomonadales</taxon>
        <taxon>Pseudomonadaceae</taxon>
        <taxon>Pseudomonas</taxon>
    </lineage>
</organism>
<feature type="region of interest" description="Disordered" evidence="1">
    <location>
        <begin position="43"/>
        <end position="64"/>
    </location>
</feature>
<accession>A0ABY0W9N7</accession>
<sequence length="64" mass="6810">MTTSLSSIDNAGHIIDSVSSHIADLMAAQGKPKQQQTNTFTFGGVEYTAPPKPRNTLIPTPRIG</sequence>